<evidence type="ECO:0000313" key="3">
    <source>
        <dbReference type="Proteomes" id="UP001274896"/>
    </source>
</evidence>
<keyword evidence="3" id="KW-1185">Reference proteome</keyword>
<dbReference type="AlphaFoldDB" id="A0AAE0RFG9"/>
<organism evidence="2 3">
    <name type="scientific">Hemibagrus guttatus</name>
    <dbReference type="NCBI Taxonomy" id="175788"/>
    <lineage>
        <taxon>Eukaryota</taxon>
        <taxon>Metazoa</taxon>
        <taxon>Chordata</taxon>
        <taxon>Craniata</taxon>
        <taxon>Vertebrata</taxon>
        <taxon>Euteleostomi</taxon>
        <taxon>Actinopterygii</taxon>
        <taxon>Neopterygii</taxon>
        <taxon>Teleostei</taxon>
        <taxon>Ostariophysi</taxon>
        <taxon>Siluriformes</taxon>
        <taxon>Bagridae</taxon>
        <taxon>Hemibagrus</taxon>
    </lineage>
</organism>
<evidence type="ECO:0000256" key="1">
    <source>
        <dbReference type="SAM" id="Coils"/>
    </source>
</evidence>
<comment type="caution">
    <text evidence="2">The sequence shown here is derived from an EMBL/GenBank/DDBJ whole genome shotgun (WGS) entry which is preliminary data.</text>
</comment>
<name>A0AAE0RFG9_9TELE</name>
<sequence length="353" mass="40557">MQGSIARVCMIVAAAILNHPLLFPKENTTSPEEEDYVLARMKEHEERLQAEKERFEQEISKADQEATHSSLDLYGWYFWSTLSLVIFFTIEVCRQDLNSGETHDHIEDEEGYTSSGSVKDLILDKGVLSHLCETSFQPFVYESGRVQEFVEGFADDLLEALRSVCDREVDMEVEDFIGVGSMFEAWRVCKPVMCDLIVPFATPEPYHFQFELWCDTSSDLPLDLQGCGRIKLLKVSENCPDCISGKATDDEDMLCLLHNRNHDSKADDHALEELLCSRNTAYLSKDQVMKWFQISVTRAWGRISHKYEFELTFRNLDFPGALKTAVTSQIFTGNSHSLFMKETFSNTWQRNFQ</sequence>
<keyword evidence="1" id="KW-0175">Coiled coil</keyword>
<dbReference type="GO" id="GO:0016020">
    <property type="term" value="C:membrane"/>
    <property type="evidence" value="ECO:0007669"/>
    <property type="project" value="TreeGrafter"/>
</dbReference>
<evidence type="ECO:0000313" key="2">
    <source>
        <dbReference type="EMBL" id="KAK3553360.1"/>
    </source>
</evidence>
<proteinExistence type="predicted"/>
<dbReference type="PANTHER" id="PTHR10656:SF8">
    <property type="entry name" value="INOSITOL 1,4,5-TRISPHOSPHATE RECEPTOR-INTERACTING PROTEIN"/>
    <property type="match status" value="1"/>
</dbReference>
<gene>
    <name evidence="2" type="ORF">QTP70_003473</name>
</gene>
<accession>A0AAE0RFG9</accession>
<protein>
    <submittedName>
        <fullName evidence="2">Uncharacterized protein</fullName>
    </submittedName>
</protein>
<feature type="coiled-coil region" evidence="1">
    <location>
        <begin position="38"/>
        <end position="65"/>
    </location>
</feature>
<dbReference type="PANTHER" id="PTHR10656">
    <property type="entry name" value="CELL FATE DETERMINING PROTEIN MAB21-RELATED"/>
    <property type="match status" value="1"/>
</dbReference>
<dbReference type="Gene3D" id="3.30.460.90">
    <property type="match status" value="1"/>
</dbReference>
<dbReference type="EMBL" id="JAUCMX010000002">
    <property type="protein sequence ID" value="KAK3553360.1"/>
    <property type="molecule type" value="Genomic_DNA"/>
</dbReference>
<reference evidence="2" key="1">
    <citation type="submission" date="2023-06" db="EMBL/GenBank/DDBJ databases">
        <title>Male Hemibagrus guttatus genome.</title>
        <authorList>
            <person name="Bian C."/>
        </authorList>
    </citation>
    <scope>NUCLEOTIDE SEQUENCE</scope>
    <source>
        <strain evidence="2">Male_cb2023</strain>
        <tissue evidence="2">Muscle</tissue>
    </source>
</reference>
<dbReference type="Proteomes" id="UP001274896">
    <property type="component" value="Unassembled WGS sequence"/>
</dbReference>